<dbReference type="EMBL" id="JALLAZ020000761">
    <property type="protein sequence ID" value="KAL3787786.1"/>
    <property type="molecule type" value="Genomic_DNA"/>
</dbReference>
<feature type="compositionally biased region" description="Low complexity" evidence="2">
    <location>
        <begin position="14"/>
        <end position="26"/>
    </location>
</feature>
<dbReference type="AlphaFoldDB" id="A0ABD3PKA4"/>
<dbReference type="InterPro" id="IPR036875">
    <property type="entry name" value="Znf_CCHC_sf"/>
</dbReference>
<feature type="domain" description="GIY-YIG" evidence="5">
    <location>
        <begin position="228"/>
        <end position="303"/>
    </location>
</feature>
<evidence type="ECO:0000259" key="5">
    <source>
        <dbReference type="PROSITE" id="PS50164"/>
    </source>
</evidence>
<dbReference type="Gene3D" id="4.10.60.10">
    <property type="entry name" value="Zinc finger, CCHC-type"/>
    <property type="match status" value="1"/>
</dbReference>
<protein>
    <recommendedName>
        <fullName evidence="8">CCHC-type domain-containing protein</fullName>
    </recommendedName>
</protein>
<organism evidence="6 7">
    <name type="scientific">Stephanodiscus triporus</name>
    <dbReference type="NCBI Taxonomy" id="2934178"/>
    <lineage>
        <taxon>Eukaryota</taxon>
        <taxon>Sar</taxon>
        <taxon>Stramenopiles</taxon>
        <taxon>Ochrophyta</taxon>
        <taxon>Bacillariophyta</taxon>
        <taxon>Coscinodiscophyceae</taxon>
        <taxon>Thalassiosirophycidae</taxon>
        <taxon>Stephanodiscales</taxon>
        <taxon>Stephanodiscaceae</taxon>
        <taxon>Stephanodiscus</taxon>
    </lineage>
</organism>
<comment type="caution">
    <text evidence="6">The sequence shown here is derived from an EMBL/GenBank/DDBJ whole genome shotgun (WGS) entry which is preliminary data.</text>
</comment>
<feature type="compositionally biased region" description="Low complexity" evidence="2">
    <location>
        <begin position="107"/>
        <end position="116"/>
    </location>
</feature>
<sequence length="410" mass="46004">MRGRRGDDGERRATTTTTTTTTTATTTRRRIAGASMMAVAVALLTSASLLLPSSSMSLPSIRRSAALSTSTSAPPLTADASARLRPRRRRSSSSRKEDDVIFPSPLRGQSRQSRQSRLVRRYADDDDPIDSDVVDVLPSLLPLPRRHIRRRLRRRLLLLHRRAPSTSTLTLTSRLPINARRLPSLLSSALRRLGEAARGIRRRRSRVGLAAPSPSLRSLLDAVLRRLEGSTVYVLECEDGKYYVGSTSDRRRRYREHASRRGSKWTRIHAPLAVRREYRRVPPEFLLGMESRVTAQLMLELGVNNVRGSMFCGTRDYHVGDVDALTKFLGHYNDLDYREVHARLCRTLPTAPDVSSTKSSTSSYRRGRTYYGNGNGGGNNYHRHARCYVCGELGHIASYCPKRHETTLGP</sequence>
<keyword evidence="3" id="KW-0472">Membrane</keyword>
<feature type="compositionally biased region" description="Basic and acidic residues" evidence="2">
    <location>
        <begin position="1"/>
        <end position="13"/>
    </location>
</feature>
<feature type="region of interest" description="Disordered" evidence="2">
    <location>
        <begin position="65"/>
        <end position="122"/>
    </location>
</feature>
<dbReference type="InterPro" id="IPR035901">
    <property type="entry name" value="GIY-YIG_endonuc_sf"/>
</dbReference>
<dbReference type="SMART" id="SM00343">
    <property type="entry name" value="ZnF_C2HC"/>
    <property type="match status" value="1"/>
</dbReference>
<dbReference type="PROSITE" id="PS50158">
    <property type="entry name" value="ZF_CCHC"/>
    <property type="match status" value="1"/>
</dbReference>
<name>A0ABD3PKA4_9STRA</name>
<dbReference type="SUPFAM" id="SSF82771">
    <property type="entry name" value="GIY-YIG endonuclease"/>
    <property type="match status" value="1"/>
</dbReference>
<keyword evidence="1" id="KW-0863">Zinc-finger</keyword>
<reference evidence="6 7" key="1">
    <citation type="submission" date="2024-10" db="EMBL/GenBank/DDBJ databases">
        <title>Updated reference genomes for cyclostephanoid diatoms.</title>
        <authorList>
            <person name="Roberts W.R."/>
            <person name="Alverson A.J."/>
        </authorList>
    </citation>
    <scope>NUCLEOTIDE SEQUENCE [LARGE SCALE GENOMIC DNA]</scope>
    <source>
        <strain evidence="6 7">AJA276-08</strain>
    </source>
</reference>
<dbReference type="Pfam" id="PF00098">
    <property type="entry name" value="zf-CCHC"/>
    <property type="match status" value="1"/>
</dbReference>
<dbReference type="Gene3D" id="3.40.1440.10">
    <property type="entry name" value="GIY-YIG endonuclease"/>
    <property type="match status" value="1"/>
</dbReference>
<keyword evidence="1" id="KW-0479">Metal-binding</keyword>
<proteinExistence type="predicted"/>
<dbReference type="Pfam" id="PF01541">
    <property type="entry name" value="GIY-YIG"/>
    <property type="match status" value="1"/>
</dbReference>
<evidence type="ECO:0008006" key="8">
    <source>
        <dbReference type="Google" id="ProtNLM"/>
    </source>
</evidence>
<dbReference type="GO" id="GO:0008270">
    <property type="term" value="F:zinc ion binding"/>
    <property type="evidence" value="ECO:0007669"/>
    <property type="project" value="UniProtKB-KW"/>
</dbReference>
<evidence type="ECO:0000313" key="7">
    <source>
        <dbReference type="Proteomes" id="UP001530315"/>
    </source>
</evidence>
<feature type="domain" description="CCHC-type" evidence="4">
    <location>
        <begin position="386"/>
        <end position="402"/>
    </location>
</feature>
<feature type="region of interest" description="Disordered" evidence="2">
    <location>
        <begin position="1"/>
        <end position="26"/>
    </location>
</feature>
<feature type="transmembrane region" description="Helical" evidence="3">
    <location>
        <begin position="31"/>
        <end position="51"/>
    </location>
</feature>
<dbReference type="SUPFAM" id="SSF57756">
    <property type="entry name" value="Retrovirus zinc finger-like domains"/>
    <property type="match status" value="1"/>
</dbReference>
<keyword evidence="7" id="KW-1185">Reference proteome</keyword>
<gene>
    <name evidence="6" type="ORF">ACHAW5_007905</name>
</gene>
<evidence type="ECO:0000256" key="2">
    <source>
        <dbReference type="SAM" id="MobiDB-lite"/>
    </source>
</evidence>
<feature type="compositionally biased region" description="Basic residues" evidence="2">
    <location>
        <begin position="84"/>
        <end position="93"/>
    </location>
</feature>
<dbReference type="InterPro" id="IPR001878">
    <property type="entry name" value="Znf_CCHC"/>
</dbReference>
<keyword evidence="3" id="KW-1133">Transmembrane helix</keyword>
<dbReference type="Proteomes" id="UP001530315">
    <property type="component" value="Unassembled WGS sequence"/>
</dbReference>
<feature type="compositionally biased region" description="Low complexity" evidence="2">
    <location>
        <begin position="65"/>
        <end position="83"/>
    </location>
</feature>
<evidence type="ECO:0000256" key="3">
    <source>
        <dbReference type="SAM" id="Phobius"/>
    </source>
</evidence>
<accession>A0ABD3PKA4</accession>
<evidence type="ECO:0000259" key="4">
    <source>
        <dbReference type="PROSITE" id="PS50158"/>
    </source>
</evidence>
<keyword evidence="1" id="KW-0862">Zinc</keyword>
<dbReference type="InterPro" id="IPR000305">
    <property type="entry name" value="GIY-YIG_endonuc"/>
</dbReference>
<evidence type="ECO:0000313" key="6">
    <source>
        <dbReference type="EMBL" id="KAL3787786.1"/>
    </source>
</evidence>
<evidence type="ECO:0000256" key="1">
    <source>
        <dbReference type="PROSITE-ProRule" id="PRU00047"/>
    </source>
</evidence>
<dbReference type="PROSITE" id="PS50164">
    <property type="entry name" value="GIY_YIG"/>
    <property type="match status" value="1"/>
</dbReference>
<keyword evidence="3" id="KW-0812">Transmembrane</keyword>